<organism evidence="1">
    <name type="scientific">Sesamum radiatum</name>
    <name type="common">Black benniseed</name>
    <dbReference type="NCBI Taxonomy" id="300843"/>
    <lineage>
        <taxon>Eukaryota</taxon>
        <taxon>Viridiplantae</taxon>
        <taxon>Streptophyta</taxon>
        <taxon>Embryophyta</taxon>
        <taxon>Tracheophyta</taxon>
        <taxon>Spermatophyta</taxon>
        <taxon>Magnoliopsida</taxon>
        <taxon>eudicotyledons</taxon>
        <taxon>Gunneridae</taxon>
        <taxon>Pentapetalae</taxon>
        <taxon>asterids</taxon>
        <taxon>lamiids</taxon>
        <taxon>Lamiales</taxon>
        <taxon>Pedaliaceae</taxon>
        <taxon>Sesamum</taxon>
    </lineage>
</organism>
<gene>
    <name evidence="1" type="ORF">Sradi_3468400</name>
</gene>
<accession>A0AAW2QEK6</accession>
<name>A0AAW2QEK6_SESRA</name>
<proteinExistence type="predicted"/>
<dbReference type="AlphaFoldDB" id="A0AAW2QEK6"/>
<reference evidence="1" key="2">
    <citation type="journal article" date="2024" name="Plant">
        <title>Genomic evolution and insights into agronomic trait innovations of Sesamum species.</title>
        <authorList>
            <person name="Miao H."/>
            <person name="Wang L."/>
            <person name="Qu L."/>
            <person name="Liu H."/>
            <person name="Sun Y."/>
            <person name="Le M."/>
            <person name="Wang Q."/>
            <person name="Wei S."/>
            <person name="Zheng Y."/>
            <person name="Lin W."/>
            <person name="Duan Y."/>
            <person name="Cao H."/>
            <person name="Xiong S."/>
            <person name="Wang X."/>
            <person name="Wei L."/>
            <person name="Li C."/>
            <person name="Ma Q."/>
            <person name="Ju M."/>
            <person name="Zhao R."/>
            <person name="Li G."/>
            <person name="Mu C."/>
            <person name="Tian Q."/>
            <person name="Mei H."/>
            <person name="Zhang T."/>
            <person name="Gao T."/>
            <person name="Zhang H."/>
        </authorList>
    </citation>
    <scope>NUCLEOTIDE SEQUENCE</scope>
    <source>
        <strain evidence="1">G02</strain>
    </source>
</reference>
<evidence type="ECO:0000313" key="1">
    <source>
        <dbReference type="EMBL" id="KAL0365783.1"/>
    </source>
</evidence>
<dbReference type="EMBL" id="JACGWJ010000015">
    <property type="protein sequence ID" value="KAL0365783.1"/>
    <property type="molecule type" value="Genomic_DNA"/>
</dbReference>
<protein>
    <submittedName>
        <fullName evidence="1">Uncharacterized protein</fullName>
    </submittedName>
</protein>
<comment type="caution">
    <text evidence="1">The sequence shown here is derived from an EMBL/GenBank/DDBJ whole genome shotgun (WGS) entry which is preliminary data.</text>
</comment>
<reference evidence="1" key="1">
    <citation type="submission" date="2020-06" db="EMBL/GenBank/DDBJ databases">
        <authorList>
            <person name="Li T."/>
            <person name="Hu X."/>
            <person name="Zhang T."/>
            <person name="Song X."/>
            <person name="Zhang H."/>
            <person name="Dai N."/>
            <person name="Sheng W."/>
            <person name="Hou X."/>
            <person name="Wei L."/>
        </authorList>
    </citation>
    <scope>NUCLEOTIDE SEQUENCE</scope>
    <source>
        <strain evidence="1">G02</strain>
        <tissue evidence="1">Leaf</tissue>
    </source>
</reference>
<sequence>MVPGIETRKLTFAVGIGSGPSGCDFKFSTIPSVNSSSREATNSSQVFWPFQGSGRAGLVDYKLELPVEVEYMMCSMLRFSMNTRDHNQLLGEN</sequence>